<protein>
    <submittedName>
        <fullName evidence="1">Fam-j protein</fullName>
    </submittedName>
</protein>
<gene>
    <name evidence="1" type="ORF">PRELSG_0001000</name>
</gene>
<reference evidence="1 2" key="1">
    <citation type="submission" date="2015-04" db="EMBL/GenBank/DDBJ databases">
        <authorList>
            <consortium name="Pathogen Informatics"/>
        </authorList>
    </citation>
    <scope>NUCLEOTIDE SEQUENCE [LARGE SCALE GENOMIC DNA]</scope>
    <source>
        <strain evidence="1 2">SGS1</strain>
    </source>
</reference>
<evidence type="ECO:0000313" key="2">
    <source>
        <dbReference type="Proteomes" id="UP000220158"/>
    </source>
</evidence>
<dbReference type="EMBL" id="CVMU01000213">
    <property type="protein sequence ID" value="CRG84706.1"/>
    <property type="molecule type" value="Genomic_DNA"/>
</dbReference>
<dbReference type="AlphaFoldDB" id="A0A1J1GK84"/>
<dbReference type="RefSeq" id="XP_028531144.1">
    <property type="nucleotide sequence ID" value="XM_028675468.1"/>
</dbReference>
<dbReference type="GeneID" id="39733910"/>
<dbReference type="KEGG" id="prel:PRELSG_0001000"/>
<sequence length="923" mass="107438">MHTRENSPSMRNFIDAVNIEQDEIFDSENTLSHFPVEEKNSDSDNEDYHFNTNLVDIINLEKSKSCDIANILDEVQCSLMDSLIDPFYPSYEKDYLTINTEAESSSISLVGTKNVEYEDSIDLKNTLDEASNILPDLLEEPLDLPLEPNYSTTHTEAESSSISLISRKNVENEDSVEIQNILNELLNTLPDSQIQSIDLPLELNYSTVHNETESSRISLIKTKIVENEDSCNLPNIFSDSYVTSNYLERGFFELPLGGHSSTIRNDSIPSSTNNLMFSESESEKSIELQNNFFNPPIEQQDLSFYIEGGSSNIDKLMHVVFEKPIELENILPNFSINQPTATISDFQEDTSLVNTIEQASEECMGNERNKEEINEQILGENTFSKQNFFNDSSAIDSSMHISSGNTQSCKKKGKKRNYEDIDNLDNQSIGNYVCINPKKKYTYNKDGENLVCSLLNVFDIETKFMSRNVVPNLQKLRDILNDDKKDTHNDIVKKVKISILSLRDIINEEIQKINHSDLTVIKNYYDKNIEGNQLVKSINNSILSFRRTMNHRFNKKEEIYEGVDHSLKILHDSIYEYKFFQDLYHINSIIINNSMHSKLFSAPFIHSFETFKNIFELFRLMDELIKIVEKSIKNGFLLRDRNYFRTAQKMIFNLCVPITSNIRKNLVKLDDILKILNLSYEDYNIIVQTIFHFFKENVKNKKKLRHDINKLYRKNSFRAVCDFLLEEEKHILWYYNEASEIFNLNLSDKNKEGISFNDLINNENTVSHLSSLYKTLTKLIGTLFIKKQLIIISKICKSLLHMNSLKRRKHISHETRQIIKKEYQSNLLSQIESEKCRMEKVKFNIRNLYLFVSVKEDIKHIQVSNDLKNKIKEIISILRFLHTITCKDDITKFNHQKKGNTENILLALYYAYQRLIKFTENEI</sequence>
<accession>A0A1J1GK84</accession>
<dbReference type="VEuPathDB" id="PlasmoDB:PRELSG_0001000"/>
<dbReference type="Proteomes" id="UP000220158">
    <property type="component" value="Unassembled WGS sequence"/>
</dbReference>
<name>A0A1J1GK84_PLARL</name>
<evidence type="ECO:0000313" key="1">
    <source>
        <dbReference type="EMBL" id="CRG84706.1"/>
    </source>
</evidence>
<keyword evidence="2" id="KW-1185">Reference proteome</keyword>
<organism evidence="1 2">
    <name type="scientific">Plasmodium relictum</name>
    <dbReference type="NCBI Taxonomy" id="85471"/>
    <lineage>
        <taxon>Eukaryota</taxon>
        <taxon>Sar</taxon>
        <taxon>Alveolata</taxon>
        <taxon>Apicomplexa</taxon>
        <taxon>Aconoidasida</taxon>
        <taxon>Haemosporida</taxon>
        <taxon>Plasmodiidae</taxon>
        <taxon>Plasmodium</taxon>
        <taxon>Plasmodium (Haemamoeba)</taxon>
    </lineage>
</organism>
<proteinExistence type="predicted"/>